<gene>
    <name evidence="1" type="ORF">T05_1510</name>
</gene>
<evidence type="ECO:0000313" key="1">
    <source>
        <dbReference type="EMBL" id="KRX31388.1"/>
    </source>
</evidence>
<proteinExistence type="predicted"/>
<protein>
    <submittedName>
        <fullName evidence="1">Uncharacterized protein</fullName>
    </submittedName>
</protein>
<dbReference type="Proteomes" id="UP000055048">
    <property type="component" value="Unassembled WGS sequence"/>
</dbReference>
<reference evidence="1 2" key="1">
    <citation type="submission" date="2015-01" db="EMBL/GenBank/DDBJ databases">
        <title>Evolution of Trichinella species and genotypes.</title>
        <authorList>
            <person name="Korhonen P.K."/>
            <person name="Edoardo P."/>
            <person name="Giuseppe L.R."/>
            <person name="Gasser R.B."/>
        </authorList>
    </citation>
    <scope>NUCLEOTIDE SEQUENCE [LARGE SCALE GENOMIC DNA]</scope>
    <source>
        <strain evidence="1">ISS417</strain>
    </source>
</reference>
<evidence type="ECO:0000313" key="2">
    <source>
        <dbReference type="Proteomes" id="UP000055048"/>
    </source>
</evidence>
<sequence>MDLFNAFNVQLHAIENSAIKHLALPPCLRTAVYRTAL</sequence>
<dbReference type="AlphaFoldDB" id="A0A0V0SXJ0"/>
<organism evidence="1 2">
    <name type="scientific">Trichinella murrelli</name>
    <dbReference type="NCBI Taxonomy" id="144512"/>
    <lineage>
        <taxon>Eukaryota</taxon>
        <taxon>Metazoa</taxon>
        <taxon>Ecdysozoa</taxon>
        <taxon>Nematoda</taxon>
        <taxon>Enoplea</taxon>
        <taxon>Dorylaimia</taxon>
        <taxon>Trichinellida</taxon>
        <taxon>Trichinellidae</taxon>
        <taxon>Trichinella</taxon>
    </lineage>
</organism>
<dbReference type="EMBL" id="JYDJ01001803">
    <property type="protein sequence ID" value="KRX31388.1"/>
    <property type="molecule type" value="Genomic_DNA"/>
</dbReference>
<keyword evidence="2" id="KW-1185">Reference proteome</keyword>
<accession>A0A0V0SXJ0</accession>
<comment type="caution">
    <text evidence="1">The sequence shown here is derived from an EMBL/GenBank/DDBJ whole genome shotgun (WGS) entry which is preliminary data.</text>
</comment>
<name>A0A0V0SXJ0_9BILA</name>